<feature type="compositionally biased region" description="Polar residues" evidence="4">
    <location>
        <begin position="348"/>
        <end position="359"/>
    </location>
</feature>
<dbReference type="Pfam" id="PF00691">
    <property type="entry name" value="OmpA"/>
    <property type="match status" value="1"/>
</dbReference>
<evidence type="ECO:0000313" key="6">
    <source>
        <dbReference type="EMBL" id="VAW69376.1"/>
    </source>
</evidence>
<sequence length="1319" mass="148097">SLSEMVRFNYAVPGGEFSLFACDPISLEESLINQFPVQYRHLIEAGINYKSNPNLSKVLPDKTYQTGLGTFVKAMGMTKSFTELASNIGQLKSESAAAWLLGAQINAHLANDGNSKVRNVIDATFAWRSYGKAVSELEEAAKGAIDFLGSQTSGPLVKANIDHFRANWGVVEPKDFKLAQTLQIPDKFIAKLGKISAVVDMTNSVSAVAGSIQGVAGALTKRDEAVRDLQKVIDDYLEVTKYIAFEEVIIKVLFDTDKSVVKDEFVGQLKDIAKRLTENKDLSLIINGFTDNDGSNEYNDKLSKDRAEAVKAKLVKAGADGARIEAVGLGKAIPDDNNQSEDVKTQSRRVSSAFTTPNQRGAPCREGILNCERYRNKSVAAQLDVTKAYWDLAEKSLDLILGVMSLFPLTAVAALAITVVKESANVTKKGVQTAADIADLIYFQGMISDYINDEKLKGKMFDESQANQSLLSDLLDGHKLDNKKMPVAQYRIRAEAINGLLNLIIRARASIETGSDDTLAERLKKYHVKEYIENFILNDQWIYPVKIFSSMTMDQMWLFSTNSFNTIDSSGKSSMALMNSFGLDKNYKLMSAGEIISSLPSTVAEEYASAPSKAFSAALNLLSEVKGAFGGDGSDLQQAGTQMMTIRNKFLETDIQSNFHHLYPIHHFESENIETFADSFQITWPGLDKAKLGVYKHTAIYVWKNEATKSNIAAGSWQLLVDPSKRSDPNWQNKIKQLNPFTRIKVVLIFNENYIKGYVPVNLELYRVDGVNVRGPSYKSVAKLLQKKDVDGLKGLDDFVGKNYACLIEPFYQFSNATIFGIKPMIPTHWKKWLWYSDIQDYYNSGNMSEMRYAFKVVVGRRDVTELWLPVMSDTYDGNNDNNKSINESKVNVGHHQTMAWKRSIDKLPNEIFYKLDGGKRAQARLLIKEFLLSNSTDKVAYQLFDLDVEVVPLIRVGGESNPWVTPKGDAFYPDFKKYSGVSMVDNRDLETDFSSFFTGHNYALRVDNFKWNESVEFAFVLSCRKLKLDSYVKSKRSPYSIAGSVMLQENSSKWHGDVDGPVLSGMNFEYVGGVSRKSGYYSFNYLKKPAYNGVSSKSSADKSSEELKEPRVPSNYENIKGLIGIFEKGKSNDRANQEKIMALLNFNHLYRSGDRHIYIAYRKMKYVSPKGVEVKSIRPFGKNKIDSGGKKTDKYLEYSLVDFKTEDGFKKKVLTNTRRFWTGDGYEGSAVYGGARGEKSIDPYRFYFQAPTDFLQNQPWTKPLDAEKLKQIKKSLAYDNSANLQNKLDYNDAVKWLETRPQDLQIRLTLKSVKGFDK</sequence>
<keyword evidence="2" id="KW-0472">Membrane</keyword>
<dbReference type="GO" id="GO:0009279">
    <property type="term" value="C:cell outer membrane"/>
    <property type="evidence" value="ECO:0007669"/>
    <property type="project" value="UniProtKB-SubCell"/>
</dbReference>
<dbReference type="SUPFAM" id="SSF103088">
    <property type="entry name" value="OmpA-like"/>
    <property type="match status" value="1"/>
</dbReference>
<evidence type="ECO:0000256" key="3">
    <source>
        <dbReference type="ARBA" id="ARBA00023237"/>
    </source>
</evidence>
<feature type="non-terminal residue" evidence="6">
    <location>
        <position position="1"/>
    </location>
</feature>
<dbReference type="PRINTS" id="PR01021">
    <property type="entry name" value="OMPADOMAIN"/>
</dbReference>
<accession>A0A3B0YLX0</accession>
<dbReference type="InterPro" id="IPR036737">
    <property type="entry name" value="OmpA-like_sf"/>
</dbReference>
<evidence type="ECO:0000256" key="2">
    <source>
        <dbReference type="ARBA" id="ARBA00023136"/>
    </source>
</evidence>
<dbReference type="Gene3D" id="3.30.1330.60">
    <property type="entry name" value="OmpA-like domain"/>
    <property type="match status" value="1"/>
</dbReference>
<dbReference type="InterPro" id="IPR006665">
    <property type="entry name" value="OmpA-like"/>
</dbReference>
<evidence type="ECO:0000259" key="5">
    <source>
        <dbReference type="PROSITE" id="PS51123"/>
    </source>
</evidence>
<dbReference type="PANTHER" id="PTHR30329:SF21">
    <property type="entry name" value="LIPOPROTEIN YIAD-RELATED"/>
    <property type="match status" value="1"/>
</dbReference>
<keyword evidence="3" id="KW-0998">Cell outer membrane</keyword>
<dbReference type="CDD" id="cd07185">
    <property type="entry name" value="OmpA_C-like"/>
    <property type="match status" value="1"/>
</dbReference>
<dbReference type="InterPro" id="IPR006664">
    <property type="entry name" value="OMP_bac"/>
</dbReference>
<feature type="domain" description="OmpA-like" evidence="5">
    <location>
        <begin position="241"/>
        <end position="358"/>
    </location>
</feature>
<feature type="region of interest" description="Disordered" evidence="4">
    <location>
        <begin position="333"/>
        <end position="359"/>
    </location>
</feature>
<evidence type="ECO:0000256" key="1">
    <source>
        <dbReference type="ARBA" id="ARBA00004442"/>
    </source>
</evidence>
<protein>
    <recommendedName>
        <fullName evidence="5">OmpA-like domain-containing protein</fullName>
    </recommendedName>
</protein>
<evidence type="ECO:0000256" key="4">
    <source>
        <dbReference type="SAM" id="MobiDB-lite"/>
    </source>
</evidence>
<gene>
    <name evidence="6" type="ORF">MNBD_GAMMA09-3250</name>
</gene>
<organism evidence="6">
    <name type="scientific">hydrothermal vent metagenome</name>
    <dbReference type="NCBI Taxonomy" id="652676"/>
    <lineage>
        <taxon>unclassified sequences</taxon>
        <taxon>metagenomes</taxon>
        <taxon>ecological metagenomes</taxon>
    </lineage>
</organism>
<name>A0A3B0YLX0_9ZZZZ</name>
<reference evidence="6" key="1">
    <citation type="submission" date="2018-06" db="EMBL/GenBank/DDBJ databases">
        <authorList>
            <person name="Zhirakovskaya E."/>
        </authorList>
    </citation>
    <scope>NUCLEOTIDE SEQUENCE</scope>
</reference>
<dbReference type="PANTHER" id="PTHR30329">
    <property type="entry name" value="STATOR ELEMENT OF FLAGELLAR MOTOR COMPLEX"/>
    <property type="match status" value="1"/>
</dbReference>
<comment type="subcellular location">
    <subcellularLocation>
        <location evidence="1">Cell outer membrane</location>
    </subcellularLocation>
</comment>
<dbReference type="EMBL" id="UOFI01000154">
    <property type="protein sequence ID" value="VAW69376.1"/>
    <property type="molecule type" value="Genomic_DNA"/>
</dbReference>
<proteinExistence type="predicted"/>
<dbReference type="InterPro" id="IPR050330">
    <property type="entry name" value="Bact_OuterMem_StrucFunc"/>
</dbReference>
<dbReference type="PROSITE" id="PS51123">
    <property type="entry name" value="OMPA_2"/>
    <property type="match status" value="1"/>
</dbReference>